<keyword evidence="5 7" id="KW-0807">Transducer</keyword>
<evidence type="ECO:0000256" key="6">
    <source>
        <dbReference type="ARBA" id="ARBA00029447"/>
    </source>
</evidence>
<keyword evidence="3 9" id="KW-1133">Transmembrane helix</keyword>
<keyword evidence="4 9" id="KW-0472">Membrane</keyword>
<dbReference type="InterPro" id="IPR003660">
    <property type="entry name" value="HAMP_dom"/>
</dbReference>
<dbReference type="PANTHER" id="PTHR32089:SF119">
    <property type="entry name" value="METHYL-ACCEPTING CHEMOTAXIS PROTEIN CTPL"/>
    <property type="match status" value="1"/>
</dbReference>
<dbReference type="SMART" id="SM00283">
    <property type="entry name" value="MA"/>
    <property type="match status" value="1"/>
</dbReference>
<dbReference type="PROSITE" id="PS50111">
    <property type="entry name" value="CHEMOTAXIS_TRANSDUC_2"/>
    <property type="match status" value="1"/>
</dbReference>
<keyword evidence="8" id="KW-0175">Coiled coil</keyword>
<gene>
    <name evidence="12" type="ORF">ACFQNF_07175</name>
</gene>
<feature type="transmembrane region" description="Helical" evidence="9">
    <location>
        <begin position="190"/>
        <end position="209"/>
    </location>
</feature>
<dbReference type="Pfam" id="PF12729">
    <property type="entry name" value="4HB_MCP_1"/>
    <property type="match status" value="1"/>
</dbReference>
<name>A0ABW2QW41_9NEIS</name>
<evidence type="ECO:0000313" key="12">
    <source>
        <dbReference type="EMBL" id="MFC7419661.1"/>
    </source>
</evidence>
<dbReference type="RefSeq" id="WP_380187269.1">
    <property type="nucleotide sequence ID" value="NZ_JBHTBQ010000012.1"/>
</dbReference>
<organism evidence="12 13">
    <name type="scientific">Iodobacter arcticus</name>
    <dbReference type="NCBI Taxonomy" id="590593"/>
    <lineage>
        <taxon>Bacteria</taxon>
        <taxon>Pseudomonadati</taxon>
        <taxon>Pseudomonadota</taxon>
        <taxon>Betaproteobacteria</taxon>
        <taxon>Neisseriales</taxon>
        <taxon>Chitinibacteraceae</taxon>
        <taxon>Iodobacter</taxon>
    </lineage>
</organism>
<dbReference type="InterPro" id="IPR024478">
    <property type="entry name" value="HlyB_4HB_MCP"/>
</dbReference>
<evidence type="ECO:0000256" key="5">
    <source>
        <dbReference type="ARBA" id="ARBA00023224"/>
    </source>
</evidence>
<evidence type="ECO:0000259" key="11">
    <source>
        <dbReference type="PROSITE" id="PS50885"/>
    </source>
</evidence>
<dbReference type="Proteomes" id="UP001596473">
    <property type="component" value="Unassembled WGS sequence"/>
</dbReference>
<dbReference type="EMBL" id="JBHTBQ010000012">
    <property type="protein sequence ID" value="MFC7419661.1"/>
    <property type="molecule type" value="Genomic_DNA"/>
</dbReference>
<dbReference type="SUPFAM" id="SSF58104">
    <property type="entry name" value="Methyl-accepting chemotaxis protein (MCP) signaling domain"/>
    <property type="match status" value="1"/>
</dbReference>
<comment type="caution">
    <text evidence="12">The sequence shown here is derived from an EMBL/GenBank/DDBJ whole genome shotgun (WGS) entry which is preliminary data.</text>
</comment>
<comment type="subcellular location">
    <subcellularLocation>
        <location evidence="1">Membrane</location>
        <topology evidence="1">Multi-pass membrane protein</topology>
    </subcellularLocation>
</comment>
<dbReference type="Gene3D" id="1.10.287.950">
    <property type="entry name" value="Methyl-accepting chemotaxis protein"/>
    <property type="match status" value="1"/>
</dbReference>
<evidence type="ECO:0000259" key="10">
    <source>
        <dbReference type="PROSITE" id="PS50111"/>
    </source>
</evidence>
<evidence type="ECO:0000256" key="7">
    <source>
        <dbReference type="PROSITE-ProRule" id="PRU00284"/>
    </source>
</evidence>
<evidence type="ECO:0000313" key="13">
    <source>
        <dbReference type="Proteomes" id="UP001596473"/>
    </source>
</evidence>
<proteinExistence type="inferred from homology"/>
<evidence type="ECO:0000256" key="4">
    <source>
        <dbReference type="ARBA" id="ARBA00023136"/>
    </source>
</evidence>
<keyword evidence="13" id="KW-1185">Reference proteome</keyword>
<protein>
    <submittedName>
        <fullName evidence="12">Methyl-accepting chemotaxis protein</fullName>
    </submittedName>
</protein>
<dbReference type="InterPro" id="IPR004089">
    <property type="entry name" value="MCPsignal_dom"/>
</dbReference>
<evidence type="ECO:0000256" key="2">
    <source>
        <dbReference type="ARBA" id="ARBA00022692"/>
    </source>
</evidence>
<accession>A0ABW2QW41</accession>
<feature type="coiled-coil region" evidence="8">
    <location>
        <begin position="73"/>
        <end position="107"/>
    </location>
</feature>
<reference evidence="13" key="1">
    <citation type="journal article" date="2019" name="Int. J. Syst. Evol. Microbiol.">
        <title>The Global Catalogue of Microorganisms (GCM) 10K type strain sequencing project: providing services to taxonomists for standard genome sequencing and annotation.</title>
        <authorList>
            <consortium name="The Broad Institute Genomics Platform"/>
            <consortium name="The Broad Institute Genome Sequencing Center for Infectious Disease"/>
            <person name="Wu L."/>
            <person name="Ma J."/>
        </authorList>
    </citation>
    <scope>NUCLEOTIDE SEQUENCE [LARGE SCALE GENOMIC DNA]</scope>
    <source>
        <strain evidence="13">CCUG 62945</strain>
    </source>
</reference>
<evidence type="ECO:0000256" key="3">
    <source>
        <dbReference type="ARBA" id="ARBA00022989"/>
    </source>
</evidence>
<sequence length="540" mass="58062">MLSNLKYSVKLGIILALAIISMSIISWRGVAATDQVNQMLNSMYDNNLVPIQDVANANMQAIYHNRSLYAYVIESEQKKMDLITKNMEENEQKMKELLDKYRKTSLTQPEMDALKKLDENWPGYLALSKRVQAASYANDNKLAMEVFTQEAIKAFQICDDLLTEIVNINQALGKKAYDDSDAIVAQISKVLMGITLGISIIFLLLGLGFSKVLSSGLGRANTALEQMSKGNLISEIKVNGTDEIESMLSNMQIMQKNMVSTVKQIISNADQVALAAAELAQASSEVSASVIQQVEATSGAASSVEQLSVSIDQVSHNAADVQDSAKSANDNVRSSTKIVADSMEMVNAVCSAVASSASQIDALSARIQQIDTITNVIKDVADQTNLLALNAAIEAARAGEQGRGFAVVADEVRKLAERTANSAREISNMVNAIRADASLAVGSMHSSNDTVDSVVRTSSNAMTSMSEINTGVNQILTAVSHIATSLGEQRHAGADVAQRIERIAQMSEESSSAMEEINTSAEMLADVARQMLGNTAKFQV</sequence>
<dbReference type="PROSITE" id="PS50885">
    <property type="entry name" value="HAMP"/>
    <property type="match status" value="1"/>
</dbReference>
<evidence type="ECO:0000256" key="8">
    <source>
        <dbReference type="SAM" id="Coils"/>
    </source>
</evidence>
<dbReference type="Pfam" id="PF00015">
    <property type="entry name" value="MCPsignal"/>
    <property type="match status" value="1"/>
</dbReference>
<comment type="similarity">
    <text evidence="6">Belongs to the methyl-accepting chemotaxis (MCP) protein family.</text>
</comment>
<feature type="domain" description="HAMP" evidence="11">
    <location>
        <begin position="211"/>
        <end position="263"/>
    </location>
</feature>
<dbReference type="CDD" id="cd11386">
    <property type="entry name" value="MCP_signal"/>
    <property type="match status" value="1"/>
</dbReference>
<keyword evidence="2 9" id="KW-0812">Transmembrane</keyword>
<feature type="domain" description="Methyl-accepting transducer" evidence="10">
    <location>
        <begin position="268"/>
        <end position="518"/>
    </location>
</feature>
<dbReference type="PANTHER" id="PTHR32089">
    <property type="entry name" value="METHYL-ACCEPTING CHEMOTAXIS PROTEIN MCPB"/>
    <property type="match status" value="1"/>
</dbReference>
<evidence type="ECO:0000256" key="9">
    <source>
        <dbReference type="SAM" id="Phobius"/>
    </source>
</evidence>
<evidence type="ECO:0000256" key="1">
    <source>
        <dbReference type="ARBA" id="ARBA00004141"/>
    </source>
</evidence>